<dbReference type="InterPro" id="IPR001781">
    <property type="entry name" value="Znf_LIM"/>
</dbReference>
<organism evidence="5 6">
    <name type="scientific">Timema podura</name>
    <name type="common">Walking stick</name>
    <dbReference type="NCBI Taxonomy" id="61482"/>
    <lineage>
        <taxon>Eukaryota</taxon>
        <taxon>Metazoa</taxon>
        <taxon>Ecdysozoa</taxon>
        <taxon>Arthropoda</taxon>
        <taxon>Hexapoda</taxon>
        <taxon>Insecta</taxon>
        <taxon>Pterygota</taxon>
        <taxon>Neoptera</taxon>
        <taxon>Polyneoptera</taxon>
        <taxon>Phasmatodea</taxon>
        <taxon>Timematodea</taxon>
        <taxon>Timematoidea</taxon>
        <taxon>Timematidae</taxon>
        <taxon>Timema</taxon>
    </lineage>
</organism>
<protein>
    <recommendedName>
        <fullName evidence="4">LIM zinc-binding domain-containing protein</fullName>
    </recommendedName>
</protein>
<evidence type="ECO:0000259" key="4">
    <source>
        <dbReference type="Pfam" id="PF00412"/>
    </source>
</evidence>
<evidence type="ECO:0000313" key="5">
    <source>
        <dbReference type="EMBL" id="CAG2056226.1"/>
    </source>
</evidence>
<reference evidence="5" key="1">
    <citation type="submission" date="2021-03" db="EMBL/GenBank/DDBJ databases">
        <authorList>
            <person name="Tran Van P."/>
        </authorList>
    </citation>
    <scope>NUCLEOTIDE SEQUENCE</scope>
</reference>
<keyword evidence="2" id="KW-0862">Zinc</keyword>
<keyword evidence="6" id="KW-1185">Reference proteome</keyword>
<evidence type="ECO:0000256" key="1">
    <source>
        <dbReference type="ARBA" id="ARBA00022723"/>
    </source>
</evidence>
<dbReference type="Proteomes" id="UP001153148">
    <property type="component" value="Unassembled WGS sequence"/>
</dbReference>
<dbReference type="CDD" id="cd09401">
    <property type="entry name" value="LIM_TLP_like"/>
    <property type="match status" value="1"/>
</dbReference>
<sequence>MGRSSSSEQDSNLDLPILSGLAQHGTSGLANYATEWTTTSSSSEQDSNLDLPILSGLAQHGTSGLANYATEVAERKQSLGYDWHPECLRCEECGKRLNPGQHAEVSIPGHVVLDKWC</sequence>
<keyword evidence="1" id="KW-0479">Metal-binding</keyword>
<comment type="caution">
    <text evidence="5">The sequence shown here is derived from an EMBL/GenBank/DDBJ whole genome shotgun (WGS) entry which is preliminary data.</text>
</comment>
<feature type="domain" description="LIM zinc-binding" evidence="4">
    <location>
        <begin position="77"/>
        <end position="104"/>
    </location>
</feature>
<dbReference type="Gene3D" id="2.10.110.10">
    <property type="entry name" value="Cysteine Rich Protein"/>
    <property type="match status" value="1"/>
</dbReference>
<accession>A0ABN7NK51</accession>
<dbReference type="PANTHER" id="PTHR46074:SF6">
    <property type="entry name" value="CYSTEINE-RICH PROTEIN 1 ISOFORM X1"/>
    <property type="match status" value="1"/>
</dbReference>
<dbReference type="Pfam" id="PF00412">
    <property type="entry name" value="LIM"/>
    <property type="match status" value="1"/>
</dbReference>
<dbReference type="PANTHER" id="PTHR46074">
    <property type="entry name" value="CYSTEINE-RICH PROTEIN CRIP FAMILY MEMBER"/>
    <property type="match status" value="1"/>
</dbReference>
<gene>
    <name evidence="5" type="ORF">TPAB3V08_LOCUS3220</name>
</gene>
<keyword evidence="3" id="KW-0440">LIM domain</keyword>
<proteinExistence type="predicted"/>
<evidence type="ECO:0000256" key="3">
    <source>
        <dbReference type="ARBA" id="ARBA00023038"/>
    </source>
</evidence>
<evidence type="ECO:0000313" key="6">
    <source>
        <dbReference type="Proteomes" id="UP001153148"/>
    </source>
</evidence>
<dbReference type="EMBL" id="CAJPIN010003554">
    <property type="protein sequence ID" value="CAG2056226.1"/>
    <property type="molecule type" value="Genomic_DNA"/>
</dbReference>
<evidence type="ECO:0000256" key="2">
    <source>
        <dbReference type="ARBA" id="ARBA00022833"/>
    </source>
</evidence>
<name>A0ABN7NK51_TIMPD</name>